<dbReference type="Proteomes" id="UP000264883">
    <property type="component" value="Chromosome"/>
</dbReference>
<sequence length="196" mass="22166">MESLDLKKRDKNNKAKQLRRNGKVPGILYNKNKINFMFEVGELELCREISEIGDHGILNFKLDGSDRKALIKDVQRDPVTGKIIHIDLQELEKNQKVVSSIPIKYIGEDFLNRRGMIVQKERESIKVEGLAEKLPKSIKVNMANLSKGAVYRIADLEIASELSIVDDLNTVVASVSYERRTVAENNEASEEEGVND</sequence>
<dbReference type="PANTHER" id="PTHR33284:SF1">
    <property type="entry name" value="RIBOSOMAL PROTEIN L25_GLN-TRNA SYNTHETASE, ANTI-CODON-BINDING DOMAIN-CONTAINING PROTEIN"/>
    <property type="match status" value="1"/>
</dbReference>
<comment type="similarity">
    <text evidence="5">Belongs to the bacterial ribosomal protein bL25 family. CTC subfamily.</text>
</comment>
<dbReference type="Gene3D" id="2.170.120.20">
    <property type="entry name" value="Ribosomal protein L25, beta domain"/>
    <property type="match status" value="1"/>
</dbReference>
<dbReference type="CDD" id="cd00495">
    <property type="entry name" value="Ribosomal_L25_TL5_CTC"/>
    <property type="match status" value="1"/>
</dbReference>
<dbReference type="HAMAP" id="MF_01334">
    <property type="entry name" value="Ribosomal_bL25_CTC"/>
    <property type="match status" value="1"/>
</dbReference>
<dbReference type="GO" id="GO:0003735">
    <property type="term" value="F:structural constituent of ribosome"/>
    <property type="evidence" value="ECO:0007669"/>
    <property type="project" value="InterPro"/>
</dbReference>
<evidence type="ECO:0000256" key="4">
    <source>
        <dbReference type="ARBA" id="ARBA00023274"/>
    </source>
</evidence>
<dbReference type="NCBIfam" id="TIGR00731">
    <property type="entry name" value="bL25_bact_ctc"/>
    <property type="match status" value="1"/>
</dbReference>
<evidence type="ECO:0000256" key="3">
    <source>
        <dbReference type="ARBA" id="ARBA00022980"/>
    </source>
</evidence>
<evidence type="ECO:0000256" key="2">
    <source>
        <dbReference type="ARBA" id="ARBA00022884"/>
    </source>
</evidence>
<dbReference type="GO" id="GO:0006412">
    <property type="term" value="P:translation"/>
    <property type="evidence" value="ECO:0007669"/>
    <property type="project" value="UniProtKB-UniRule"/>
</dbReference>
<evidence type="ECO:0000256" key="1">
    <source>
        <dbReference type="ARBA" id="ARBA00022730"/>
    </source>
</evidence>
<gene>
    <name evidence="5" type="primary">rplY</name>
    <name evidence="5" type="synonym">ctc</name>
    <name evidence="8" type="ORF">BEN51_03835</name>
</gene>
<protein>
    <recommendedName>
        <fullName evidence="5">Large ribosomal subunit protein bL25</fullName>
    </recommendedName>
    <alternativeName>
        <fullName evidence="5">General stress protein CTC</fullName>
    </alternativeName>
</protein>
<dbReference type="InterPro" id="IPR020057">
    <property type="entry name" value="Ribosomal_bL25_b-dom"/>
</dbReference>
<evidence type="ECO:0000313" key="9">
    <source>
        <dbReference type="Proteomes" id="UP000264883"/>
    </source>
</evidence>
<proteinExistence type="inferred from homology"/>
<dbReference type="InterPro" id="IPR029751">
    <property type="entry name" value="Ribosomal_L25_dom"/>
</dbReference>
<accession>A0A343JAT0</accession>
<feature type="domain" description="Large ribosomal subunit protein bL25 L25" evidence="6">
    <location>
        <begin position="4"/>
        <end position="88"/>
    </location>
</feature>
<evidence type="ECO:0000313" key="8">
    <source>
        <dbReference type="EMBL" id="ASW42638.1"/>
    </source>
</evidence>
<keyword evidence="9" id="KW-1185">Reference proteome</keyword>
<dbReference type="KEGG" id="cia:BEN51_03835"/>
<dbReference type="AlphaFoldDB" id="A0A343JAT0"/>
<name>A0A343JAT0_9CLOT</name>
<dbReference type="InterPro" id="IPR011035">
    <property type="entry name" value="Ribosomal_bL25/Gln-tRNA_synth"/>
</dbReference>
<evidence type="ECO:0000259" key="7">
    <source>
        <dbReference type="Pfam" id="PF14693"/>
    </source>
</evidence>
<organism evidence="8 9">
    <name type="scientific">Clostridium isatidis</name>
    <dbReference type="NCBI Taxonomy" id="182773"/>
    <lineage>
        <taxon>Bacteria</taxon>
        <taxon>Bacillati</taxon>
        <taxon>Bacillota</taxon>
        <taxon>Clostridia</taxon>
        <taxon>Eubacteriales</taxon>
        <taxon>Clostridiaceae</taxon>
        <taxon>Clostridium</taxon>
    </lineage>
</organism>
<keyword evidence="1 5" id="KW-0699">rRNA-binding</keyword>
<dbReference type="OrthoDB" id="9790002at2"/>
<reference evidence="8 9" key="1">
    <citation type="submission" date="2016-08" db="EMBL/GenBank/DDBJ databases">
        <title>Complete Genome Sequence Of The Indigo Reducing Clostridium isatidis DSM15098.</title>
        <authorList>
            <person name="Little G.T."/>
            <person name="Minton N.P."/>
        </authorList>
    </citation>
    <scope>NUCLEOTIDE SEQUENCE [LARGE SCALE GENOMIC DNA]</scope>
    <source>
        <strain evidence="8 9">DSM 15098</strain>
    </source>
</reference>
<dbReference type="InterPro" id="IPR020056">
    <property type="entry name" value="Rbsml_bL25/Gln-tRNA_synth_N"/>
</dbReference>
<dbReference type="PANTHER" id="PTHR33284">
    <property type="entry name" value="RIBOSOMAL PROTEIN L25/GLN-TRNA SYNTHETASE, ANTI-CODON-BINDING DOMAIN-CONTAINING PROTEIN"/>
    <property type="match status" value="1"/>
</dbReference>
<dbReference type="InterPro" id="IPR001021">
    <property type="entry name" value="Ribosomal_bL25_long"/>
</dbReference>
<dbReference type="Pfam" id="PF01386">
    <property type="entry name" value="Ribosomal_L25p"/>
    <property type="match status" value="1"/>
</dbReference>
<dbReference type="InterPro" id="IPR020930">
    <property type="entry name" value="Ribosomal_uL5_bac-type"/>
</dbReference>
<dbReference type="Gene3D" id="2.40.240.10">
    <property type="entry name" value="Ribosomal Protein L25, Chain P"/>
    <property type="match status" value="1"/>
</dbReference>
<comment type="function">
    <text evidence="5">This is one of the proteins that binds to the 5S RNA in the ribosome where it forms part of the central protuberance.</text>
</comment>
<keyword evidence="3 5" id="KW-0689">Ribosomal protein</keyword>
<feature type="domain" description="Large ribosomal subunit protein bL25 beta" evidence="7">
    <location>
        <begin position="96"/>
        <end position="177"/>
    </location>
</feature>
<keyword evidence="4 5" id="KW-0687">Ribonucleoprotein</keyword>
<keyword evidence="2 5" id="KW-0694">RNA-binding</keyword>
<dbReference type="EMBL" id="CP016786">
    <property type="protein sequence ID" value="ASW42638.1"/>
    <property type="molecule type" value="Genomic_DNA"/>
</dbReference>
<dbReference type="GO" id="GO:0008097">
    <property type="term" value="F:5S rRNA binding"/>
    <property type="evidence" value="ECO:0007669"/>
    <property type="project" value="InterPro"/>
</dbReference>
<dbReference type="SUPFAM" id="SSF50715">
    <property type="entry name" value="Ribosomal protein L25-like"/>
    <property type="match status" value="1"/>
</dbReference>
<comment type="subunit">
    <text evidence="5">Part of the 50S ribosomal subunit; part of the 5S rRNA/L5/L18/L25 subcomplex. Contacts the 5S rRNA. Binds to the 5S rRNA independently of L5 and L18.</text>
</comment>
<dbReference type="InterPro" id="IPR037121">
    <property type="entry name" value="Ribosomal_bL25_C"/>
</dbReference>
<dbReference type="GO" id="GO:0022625">
    <property type="term" value="C:cytosolic large ribosomal subunit"/>
    <property type="evidence" value="ECO:0007669"/>
    <property type="project" value="TreeGrafter"/>
</dbReference>
<dbReference type="RefSeq" id="WP_119864774.1">
    <property type="nucleotide sequence ID" value="NZ_CP016786.1"/>
</dbReference>
<dbReference type="Pfam" id="PF14693">
    <property type="entry name" value="Ribosomal_TL5_C"/>
    <property type="match status" value="1"/>
</dbReference>
<evidence type="ECO:0000256" key="5">
    <source>
        <dbReference type="HAMAP-Rule" id="MF_01334"/>
    </source>
</evidence>
<evidence type="ECO:0000259" key="6">
    <source>
        <dbReference type="Pfam" id="PF01386"/>
    </source>
</evidence>